<feature type="region of interest" description="Disordered" evidence="1">
    <location>
        <begin position="119"/>
        <end position="144"/>
    </location>
</feature>
<dbReference type="EMBL" id="JH431071">
    <property type="status" value="NOT_ANNOTATED_CDS"/>
    <property type="molecule type" value="Genomic_DNA"/>
</dbReference>
<proteinExistence type="predicted"/>
<feature type="compositionally biased region" description="Acidic residues" evidence="1">
    <location>
        <begin position="477"/>
        <end position="503"/>
    </location>
</feature>
<accession>T1JIL2</accession>
<dbReference type="OMA" id="HRIRENS"/>
<reference evidence="3" key="1">
    <citation type="submission" date="2011-05" db="EMBL/GenBank/DDBJ databases">
        <authorList>
            <person name="Richards S.R."/>
            <person name="Qu J."/>
            <person name="Jiang H."/>
            <person name="Jhangiani S.N."/>
            <person name="Agravi P."/>
            <person name="Goodspeed R."/>
            <person name="Gross S."/>
            <person name="Mandapat C."/>
            <person name="Jackson L."/>
            <person name="Mathew T."/>
            <person name="Pu L."/>
            <person name="Thornton R."/>
            <person name="Saada N."/>
            <person name="Wilczek-Boney K.B."/>
            <person name="Lee S."/>
            <person name="Kovar C."/>
            <person name="Wu Y."/>
            <person name="Scherer S.E."/>
            <person name="Worley K.C."/>
            <person name="Muzny D.M."/>
            <person name="Gibbs R."/>
        </authorList>
    </citation>
    <scope>NUCLEOTIDE SEQUENCE</scope>
    <source>
        <strain evidence="3">Brora</strain>
    </source>
</reference>
<feature type="compositionally biased region" description="Basic and acidic residues" evidence="1">
    <location>
        <begin position="88"/>
        <end position="99"/>
    </location>
</feature>
<feature type="compositionally biased region" description="Basic and acidic residues" evidence="1">
    <location>
        <begin position="418"/>
        <end position="438"/>
    </location>
</feature>
<reference evidence="2" key="2">
    <citation type="submission" date="2015-02" db="UniProtKB">
        <authorList>
            <consortium name="EnsemblMetazoa"/>
        </authorList>
    </citation>
    <scope>IDENTIFICATION</scope>
</reference>
<dbReference type="InterPro" id="IPR029357">
    <property type="entry name" value="SPATA7"/>
</dbReference>
<feature type="compositionally biased region" description="Polar residues" evidence="1">
    <location>
        <begin position="375"/>
        <end position="398"/>
    </location>
</feature>
<name>T1JIL2_STRMM</name>
<dbReference type="Proteomes" id="UP000014500">
    <property type="component" value="Unassembled WGS sequence"/>
</dbReference>
<dbReference type="PhylomeDB" id="T1JIL2"/>
<dbReference type="eggNOG" id="ENOG502QSVU">
    <property type="taxonomic scope" value="Eukaryota"/>
</dbReference>
<feature type="region of interest" description="Disordered" evidence="1">
    <location>
        <begin position="70"/>
        <end position="99"/>
    </location>
</feature>
<protein>
    <submittedName>
        <fullName evidence="2">Uncharacterized protein</fullName>
    </submittedName>
</protein>
<dbReference type="Pfam" id="PF15244">
    <property type="entry name" value="HSD3"/>
    <property type="match status" value="1"/>
</dbReference>
<evidence type="ECO:0000256" key="1">
    <source>
        <dbReference type="SAM" id="MobiDB-lite"/>
    </source>
</evidence>
<dbReference type="GO" id="GO:0000226">
    <property type="term" value="P:microtubule cytoskeleton organization"/>
    <property type="evidence" value="ECO:0007669"/>
    <property type="project" value="TreeGrafter"/>
</dbReference>
<evidence type="ECO:0000313" key="2">
    <source>
        <dbReference type="EnsemblMetazoa" id="SMAR013693-PA"/>
    </source>
</evidence>
<dbReference type="PANTHER" id="PTHR14917">
    <property type="entry name" value="SPERMATOGENESIS-ASSOCIATED PROTEIN 7"/>
    <property type="match status" value="1"/>
</dbReference>
<feature type="region of interest" description="Disordered" evidence="1">
    <location>
        <begin position="375"/>
        <end position="510"/>
    </location>
</feature>
<organism evidence="2 3">
    <name type="scientific">Strigamia maritima</name>
    <name type="common">European centipede</name>
    <name type="synonym">Geophilus maritimus</name>
    <dbReference type="NCBI Taxonomy" id="126957"/>
    <lineage>
        <taxon>Eukaryota</taxon>
        <taxon>Metazoa</taxon>
        <taxon>Ecdysozoa</taxon>
        <taxon>Arthropoda</taxon>
        <taxon>Myriapoda</taxon>
        <taxon>Chilopoda</taxon>
        <taxon>Pleurostigmophora</taxon>
        <taxon>Geophilomorpha</taxon>
        <taxon>Linotaeniidae</taxon>
        <taxon>Strigamia</taxon>
    </lineage>
</organism>
<dbReference type="EnsemblMetazoa" id="SMAR013693-RA">
    <property type="protein sequence ID" value="SMAR013693-PA"/>
    <property type="gene ID" value="SMAR013693"/>
</dbReference>
<sequence length="510" mass="58751">MLNTGKKESTRECETPGSTNDFVKKSSAYAPVSLNLMGMYLVKEHMNAHYKRIYNSAVDTRPPHSIQNRMKSAGGGYSRCSSRQSYVKSHDGNDERSGNVHFLDKVDKYLESVRDYASSPSTSVKNYNRNSSAHRIRENSRNGQSRVKYGYTEPANRKYSTCSKYEKRVVPALRIQRDLDHARWLKDQARKFRADQKLNELERCDKSLDDFVDDNLYDESERDLPNEEADYDDLVNLNSPMESVTSLRNCEMLAPISTTRIKSSNRFSSMRSLVKEQLEAEEEELRYLEFITDVTNDILLRGVYTDRALKQVFQYHINRRIDLNFNKMKNLLGKLQDDLGIPRFEKQFTPTYMEPTPKEKNIILRNPTRNELETVANNDSSVQSNLQKSIGNKKTSVHFSPKLENEQTSLNSIEDDPDTKVNELTVKDESELSEKATDLSEDELNEAVIKDKNNEDDADWELSQHLEGVLSVGTNEESSEEESFENDLEIDENDVMNYSDEDFCSSHSEN</sequence>
<dbReference type="PANTHER" id="PTHR14917:SF4">
    <property type="entry name" value="SPERMATOGENESIS-ASSOCIATED 7"/>
    <property type="match status" value="1"/>
</dbReference>
<dbReference type="HOGENOM" id="CLU_534573_0_0_1"/>
<feature type="compositionally biased region" description="Polar residues" evidence="1">
    <location>
        <begin position="119"/>
        <end position="133"/>
    </location>
</feature>
<dbReference type="AlphaFoldDB" id="T1JIL2"/>
<dbReference type="GO" id="GO:0036064">
    <property type="term" value="C:ciliary basal body"/>
    <property type="evidence" value="ECO:0007669"/>
    <property type="project" value="TreeGrafter"/>
</dbReference>
<dbReference type="GO" id="GO:0005930">
    <property type="term" value="C:axoneme"/>
    <property type="evidence" value="ECO:0007669"/>
    <property type="project" value="TreeGrafter"/>
</dbReference>
<evidence type="ECO:0000313" key="3">
    <source>
        <dbReference type="Proteomes" id="UP000014500"/>
    </source>
</evidence>
<keyword evidence="3" id="KW-1185">Reference proteome</keyword>
<dbReference type="STRING" id="126957.T1JIL2"/>